<comment type="caution">
    <text evidence="1">The sequence shown here is derived from an EMBL/GenBank/DDBJ whole genome shotgun (WGS) entry which is preliminary data.</text>
</comment>
<dbReference type="Proteomes" id="UP000807769">
    <property type="component" value="Unassembled WGS sequence"/>
</dbReference>
<accession>A0A9P7E319</accession>
<dbReference type="Gene3D" id="1.10.510.10">
    <property type="entry name" value="Transferase(Phosphotransferase) domain 1"/>
    <property type="match status" value="1"/>
</dbReference>
<dbReference type="AlphaFoldDB" id="A0A9P7E319"/>
<protein>
    <recommendedName>
        <fullName evidence="3">G domain-containing protein</fullName>
    </recommendedName>
</protein>
<evidence type="ECO:0000313" key="2">
    <source>
        <dbReference type="Proteomes" id="UP000807769"/>
    </source>
</evidence>
<gene>
    <name evidence="1" type="ORF">BJ212DRAFT_1379261</name>
</gene>
<evidence type="ECO:0008006" key="3">
    <source>
        <dbReference type="Google" id="ProtNLM"/>
    </source>
</evidence>
<dbReference type="CDD" id="cd00882">
    <property type="entry name" value="Ras_like_GTPase"/>
    <property type="match status" value="1"/>
</dbReference>
<dbReference type="OrthoDB" id="8954335at2759"/>
<dbReference type="SUPFAM" id="SSF52540">
    <property type="entry name" value="P-loop containing nucleoside triphosphate hydrolases"/>
    <property type="match status" value="1"/>
</dbReference>
<dbReference type="GeneID" id="64630603"/>
<dbReference type="SUPFAM" id="SSF56112">
    <property type="entry name" value="Protein kinase-like (PK-like)"/>
    <property type="match status" value="1"/>
</dbReference>
<dbReference type="InterPro" id="IPR011009">
    <property type="entry name" value="Kinase-like_dom_sf"/>
</dbReference>
<reference evidence="1" key="1">
    <citation type="journal article" date="2020" name="New Phytol.">
        <title>Comparative genomics reveals dynamic genome evolution in host specialist ectomycorrhizal fungi.</title>
        <authorList>
            <person name="Lofgren L.A."/>
            <person name="Nguyen N.H."/>
            <person name="Vilgalys R."/>
            <person name="Ruytinx J."/>
            <person name="Liao H.L."/>
            <person name="Branco S."/>
            <person name="Kuo A."/>
            <person name="LaButti K."/>
            <person name="Lipzen A."/>
            <person name="Andreopoulos W."/>
            <person name="Pangilinan J."/>
            <person name="Riley R."/>
            <person name="Hundley H."/>
            <person name="Na H."/>
            <person name="Barry K."/>
            <person name="Grigoriev I.V."/>
            <person name="Stajich J.E."/>
            <person name="Kennedy P.G."/>
        </authorList>
    </citation>
    <scope>NUCLEOTIDE SEQUENCE</scope>
    <source>
        <strain evidence="1">MN1</strain>
    </source>
</reference>
<dbReference type="RefSeq" id="XP_041189425.1">
    <property type="nucleotide sequence ID" value="XM_041336586.1"/>
</dbReference>
<sequence length="296" mass="33160">MFARGLIQQILSGRHPWSEIKPEKSELRIVALILEGHGPQRPDGHPAIIDSDWVIIQRCLLRKPEFRPSANEVLCAHTKPPNFIIFGETGVGKSALVILIAGEELAKTFSGAQLCTLESTEYPVTFSDSRLNVNLFDTASFNSPTMYIASYLDTLVKVHELIVSLKNRGGVHGLLFCIKAGRTSNTMQQNYRLFFGFLCQEQVPLALAHIENSGIVTVAHVCIITIKGYQNAYEARYFESRKKVLNVLMELGSRDACLVDVNDWFARMCKKLREFLIPGRGHLRSGVNRDKMAQAL</sequence>
<dbReference type="EMBL" id="JABBWG010000033">
    <property type="protein sequence ID" value="KAG1809711.1"/>
    <property type="molecule type" value="Genomic_DNA"/>
</dbReference>
<evidence type="ECO:0000313" key="1">
    <source>
        <dbReference type="EMBL" id="KAG1809711.1"/>
    </source>
</evidence>
<keyword evidence="2" id="KW-1185">Reference proteome</keyword>
<dbReference type="InterPro" id="IPR027417">
    <property type="entry name" value="P-loop_NTPase"/>
</dbReference>
<organism evidence="1 2">
    <name type="scientific">Suillus subaureus</name>
    <dbReference type="NCBI Taxonomy" id="48587"/>
    <lineage>
        <taxon>Eukaryota</taxon>
        <taxon>Fungi</taxon>
        <taxon>Dikarya</taxon>
        <taxon>Basidiomycota</taxon>
        <taxon>Agaricomycotina</taxon>
        <taxon>Agaricomycetes</taxon>
        <taxon>Agaricomycetidae</taxon>
        <taxon>Boletales</taxon>
        <taxon>Suillineae</taxon>
        <taxon>Suillaceae</taxon>
        <taxon>Suillus</taxon>
    </lineage>
</organism>
<feature type="non-terminal residue" evidence="1">
    <location>
        <position position="296"/>
    </location>
</feature>
<dbReference type="Gene3D" id="3.40.50.300">
    <property type="entry name" value="P-loop containing nucleotide triphosphate hydrolases"/>
    <property type="match status" value="1"/>
</dbReference>
<name>A0A9P7E319_9AGAM</name>
<proteinExistence type="predicted"/>